<organism evidence="1 2">
    <name type="scientific">Crocosphaera watsonii WH 0005</name>
    <dbReference type="NCBI Taxonomy" id="423472"/>
    <lineage>
        <taxon>Bacteria</taxon>
        <taxon>Bacillati</taxon>
        <taxon>Cyanobacteriota</taxon>
        <taxon>Cyanophyceae</taxon>
        <taxon>Oscillatoriophycideae</taxon>
        <taxon>Chroococcales</taxon>
        <taxon>Aphanothecaceae</taxon>
        <taxon>Crocosphaera</taxon>
    </lineage>
</organism>
<reference evidence="1 2" key="1">
    <citation type="submission" date="2013-01" db="EMBL/GenBank/DDBJ databases">
        <authorList>
            <person name="Bench S."/>
        </authorList>
    </citation>
    <scope>NUCLEOTIDE SEQUENCE [LARGE SCALE GENOMIC DNA]</scope>
    <source>
        <strain evidence="1 2">WH 0005</strain>
    </source>
</reference>
<dbReference type="EMBL" id="CAQL01000015">
    <property type="protein sequence ID" value="CCQ53715.1"/>
    <property type="molecule type" value="Genomic_DNA"/>
</dbReference>
<evidence type="ECO:0000313" key="1">
    <source>
        <dbReference type="EMBL" id="CCQ53715.1"/>
    </source>
</evidence>
<name>T2INF9_CROWT</name>
<dbReference type="Proteomes" id="UP000017981">
    <property type="component" value="Unassembled WGS sequence"/>
</dbReference>
<protein>
    <submittedName>
        <fullName evidence="1">Uncharacterized protein</fullName>
    </submittedName>
</protein>
<sequence length="42" mass="4717">MSDNFYVVIQRAIATRKLLSTFTQGTQGTQGKQRSLQGKPNF</sequence>
<evidence type="ECO:0000313" key="2">
    <source>
        <dbReference type="Proteomes" id="UP000017981"/>
    </source>
</evidence>
<proteinExistence type="predicted"/>
<dbReference type="AlphaFoldDB" id="T2INF9"/>
<reference evidence="1 2" key="2">
    <citation type="submission" date="2013-09" db="EMBL/GenBank/DDBJ databases">
        <title>Whole genome comparison of six Crocosphaera watsonii strains with differing phenotypes.</title>
        <authorList>
            <person name="Bench S.R."/>
            <person name="Heller P."/>
            <person name="Frank I."/>
            <person name="Arciniega M."/>
            <person name="Shilova I.N."/>
            <person name="Zehr J.P."/>
        </authorList>
    </citation>
    <scope>NUCLEOTIDE SEQUENCE [LARGE SCALE GENOMIC DNA]</scope>
    <source>
        <strain evidence="1 2">WH 0005</strain>
    </source>
</reference>
<comment type="caution">
    <text evidence="1">The sequence shown here is derived from an EMBL/GenBank/DDBJ whole genome shotgun (WGS) entry which is preliminary data.</text>
</comment>
<gene>
    <name evidence="1" type="ORF">CWATWH0005_286</name>
</gene>
<dbReference type="RefSeq" id="WP_021832160.1">
    <property type="nucleotide sequence ID" value="NZ_CAQL01000015.1"/>
</dbReference>
<accession>T2INF9</accession>